<organism evidence="3 4">
    <name type="scientific">Xylaria multiplex</name>
    <dbReference type="NCBI Taxonomy" id="323545"/>
    <lineage>
        <taxon>Eukaryota</taxon>
        <taxon>Fungi</taxon>
        <taxon>Dikarya</taxon>
        <taxon>Ascomycota</taxon>
        <taxon>Pezizomycotina</taxon>
        <taxon>Sordariomycetes</taxon>
        <taxon>Xylariomycetidae</taxon>
        <taxon>Xylariales</taxon>
        <taxon>Xylariaceae</taxon>
        <taxon>Xylaria</taxon>
    </lineage>
</organism>
<accession>A0A7C8IRX4</accession>
<dbReference type="AlphaFoldDB" id="A0A7C8IRX4"/>
<keyword evidence="1" id="KW-0175">Coiled coil</keyword>
<comment type="caution">
    <text evidence="3">The sequence shown here is derived from an EMBL/GenBank/DDBJ whole genome shotgun (WGS) entry which is preliminary data.</text>
</comment>
<feature type="region of interest" description="Disordered" evidence="2">
    <location>
        <begin position="95"/>
        <end position="115"/>
    </location>
</feature>
<evidence type="ECO:0000256" key="2">
    <source>
        <dbReference type="SAM" id="MobiDB-lite"/>
    </source>
</evidence>
<gene>
    <name evidence="3" type="ORF">GQX73_g5347</name>
</gene>
<dbReference type="InParanoid" id="A0A7C8IRX4"/>
<keyword evidence="4" id="KW-1185">Reference proteome</keyword>
<dbReference type="Proteomes" id="UP000481858">
    <property type="component" value="Unassembled WGS sequence"/>
</dbReference>
<evidence type="ECO:0000313" key="3">
    <source>
        <dbReference type="EMBL" id="KAF2968243.1"/>
    </source>
</evidence>
<evidence type="ECO:0000313" key="4">
    <source>
        <dbReference type="Proteomes" id="UP000481858"/>
    </source>
</evidence>
<reference evidence="3 4" key="1">
    <citation type="submission" date="2019-12" db="EMBL/GenBank/DDBJ databases">
        <title>Draft genome sequence of the ascomycete Xylaria multiplex DSM 110363.</title>
        <authorList>
            <person name="Buettner E."/>
            <person name="Kellner H."/>
        </authorList>
    </citation>
    <scope>NUCLEOTIDE SEQUENCE [LARGE SCALE GENOMIC DNA]</scope>
    <source>
        <strain evidence="3 4">DSM 110363</strain>
    </source>
</reference>
<dbReference type="EMBL" id="WUBL01000054">
    <property type="protein sequence ID" value="KAF2968243.1"/>
    <property type="molecule type" value="Genomic_DNA"/>
</dbReference>
<name>A0A7C8IRX4_9PEZI</name>
<protein>
    <submittedName>
        <fullName evidence="3">Uncharacterized protein</fullName>
    </submittedName>
</protein>
<dbReference type="OrthoDB" id="4744172at2759"/>
<sequence length="339" mass="38513">MIHHETHKSGYYTPQYQPSPRVPVTPVVGTQGQLSDSQNIISPNNSEELKYKDGHPQYDTRHLIDKASVGQILPELVHICPRQNLTSFPTYPVQELQMSPDGDRSRKKTKAQNRRFAIYGRQDDDSILLKGPEPSEYLSAEHQQDRTFSSKAWRTVLERFRSPVSEKAEEVVDSAIPMIQLTPPPEGNVTMKGDPQKVDKRHLSTIHAYKALHKDSEQENKMLRRLLPLVRLIVEAECLENYDAAALENALKAIIEDRDKLTNIFPLASILCADQGIELDPDALDTLPQVLNRVLTDAKRAKQAAGHHKRARKELECRISRLEGELSRLRNGGDEDYIY</sequence>
<feature type="coiled-coil region" evidence="1">
    <location>
        <begin position="305"/>
        <end position="332"/>
    </location>
</feature>
<evidence type="ECO:0000256" key="1">
    <source>
        <dbReference type="SAM" id="Coils"/>
    </source>
</evidence>
<proteinExistence type="predicted"/>
<feature type="region of interest" description="Disordered" evidence="2">
    <location>
        <begin position="1"/>
        <end position="26"/>
    </location>
</feature>